<reference evidence="2" key="1">
    <citation type="journal article" date="2021" name="PeerJ">
        <title>Extensive microbial diversity within the chicken gut microbiome revealed by metagenomics and culture.</title>
        <authorList>
            <person name="Gilroy R."/>
            <person name="Ravi A."/>
            <person name="Getino M."/>
            <person name="Pursley I."/>
            <person name="Horton D.L."/>
            <person name="Alikhan N.F."/>
            <person name="Baker D."/>
            <person name="Gharbi K."/>
            <person name="Hall N."/>
            <person name="Watson M."/>
            <person name="Adriaenssens E.M."/>
            <person name="Foster-Nyarko E."/>
            <person name="Jarju S."/>
            <person name="Secka A."/>
            <person name="Antonio M."/>
            <person name="Oren A."/>
            <person name="Chaudhuri R.R."/>
            <person name="La Ragione R."/>
            <person name="Hildebrand F."/>
            <person name="Pallen M.J."/>
        </authorList>
    </citation>
    <scope>NUCLEOTIDE SEQUENCE</scope>
    <source>
        <strain evidence="2">F6-6636</strain>
    </source>
</reference>
<dbReference type="Proteomes" id="UP000777303">
    <property type="component" value="Unassembled WGS sequence"/>
</dbReference>
<keyword evidence="1" id="KW-0472">Membrane</keyword>
<feature type="transmembrane region" description="Helical" evidence="1">
    <location>
        <begin position="114"/>
        <end position="133"/>
    </location>
</feature>
<gene>
    <name evidence="2" type="ORF">H9901_00285</name>
</gene>
<feature type="transmembrane region" description="Helical" evidence="1">
    <location>
        <begin position="83"/>
        <end position="102"/>
    </location>
</feature>
<evidence type="ECO:0008006" key="4">
    <source>
        <dbReference type="Google" id="ProtNLM"/>
    </source>
</evidence>
<name>A0A948TI10_9LACO</name>
<sequence>MPQFLPESFHDSTNYMILFIFLYITGAYLRHFKLSFNDKVNERQTGLWLMLASVAILWILIIVLNVVAVHFHSRYIYKRTMFFNGQQGFFVYTAAVGLFVFGKHLHISDKMTPFINGLAATTFGIYLIHDNIIAETAIWLKWLHLPTLMNDKWYVVLLTALIVCPIIFLICAGIEYLRQKLFALVTNRR</sequence>
<evidence type="ECO:0000313" key="3">
    <source>
        <dbReference type="Proteomes" id="UP000777303"/>
    </source>
</evidence>
<accession>A0A948TI10</accession>
<proteinExistence type="predicted"/>
<organism evidence="2 3">
    <name type="scientific">Candidatus Paralactobacillus gallistercoris</name>
    <dbReference type="NCBI Taxonomy" id="2838724"/>
    <lineage>
        <taxon>Bacteria</taxon>
        <taxon>Bacillati</taxon>
        <taxon>Bacillota</taxon>
        <taxon>Bacilli</taxon>
        <taxon>Lactobacillales</taxon>
        <taxon>Lactobacillaceae</taxon>
        <taxon>Lactobacillus</taxon>
    </lineage>
</organism>
<keyword evidence="1" id="KW-0812">Transmembrane</keyword>
<evidence type="ECO:0000256" key="1">
    <source>
        <dbReference type="SAM" id="Phobius"/>
    </source>
</evidence>
<dbReference type="AlphaFoldDB" id="A0A948TI10"/>
<evidence type="ECO:0000313" key="2">
    <source>
        <dbReference type="EMBL" id="MBU3851140.1"/>
    </source>
</evidence>
<dbReference type="EMBL" id="JAHLFS010000006">
    <property type="protein sequence ID" value="MBU3851140.1"/>
    <property type="molecule type" value="Genomic_DNA"/>
</dbReference>
<protein>
    <recommendedName>
        <fullName evidence="4">Acyltransferase 3 domain-containing protein</fullName>
    </recommendedName>
</protein>
<reference evidence="2" key="2">
    <citation type="submission" date="2021-04" db="EMBL/GenBank/DDBJ databases">
        <authorList>
            <person name="Gilroy R."/>
        </authorList>
    </citation>
    <scope>NUCLEOTIDE SEQUENCE</scope>
    <source>
        <strain evidence="2">F6-6636</strain>
    </source>
</reference>
<comment type="caution">
    <text evidence="2">The sequence shown here is derived from an EMBL/GenBank/DDBJ whole genome shotgun (WGS) entry which is preliminary data.</text>
</comment>
<feature type="transmembrane region" description="Helical" evidence="1">
    <location>
        <begin position="153"/>
        <end position="174"/>
    </location>
</feature>
<feature type="transmembrane region" description="Helical" evidence="1">
    <location>
        <begin position="49"/>
        <end position="71"/>
    </location>
</feature>
<feature type="transmembrane region" description="Helical" evidence="1">
    <location>
        <begin position="12"/>
        <end position="29"/>
    </location>
</feature>
<keyword evidence="1" id="KW-1133">Transmembrane helix</keyword>